<organism evidence="3 4">
    <name type="scientific">Limosilactobacillus reuteri</name>
    <name type="common">Lactobacillus reuteri</name>
    <dbReference type="NCBI Taxonomy" id="1598"/>
    <lineage>
        <taxon>Bacteria</taxon>
        <taxon>Bacillati</taxon>
        <taxon>Bacillota</taxon>
        <taxon>Bacilli</taxon>
        <taxon>Lactobacillales</taxon>
        <taxon>Lactobacillaceae</taxon>
        <taxon>Limosilactobacillus</taxon>
    </lineage>
</organism>
<dbReference type="CDD" id="cd00515">
    <property type="entry name" value="HAM1"/>
    <property type="match status" value="1"/>
</dbReference>
<dbReference type="Pfam" id="PF01725">
    <property type="entry name" value="Ham1p_like"/>
    <property type="match status" value="1"/>
</dbReference>
<dbReference type="AlphaFoldDB" id="A0A2S1ES38"/>
<dbReference type="GO" id="GO:0005829">
    <property type="term" value="C:cytosol"/>
    <property type="evidence" value="ECO:0007669"/>
    <property type="project" value="TreeGrafter"/>
</dbReference>
<evidence type="ECO:0000313" key="3">
    <source>
        <dbReference type="EMBL" id="AWD62733.1"/>
    </source>
</evidence>
<dbReference type="GO" id="GO:0009143">
    <property type="term" value="P:nucleoside triphosphate catabolic process"/>
    <property type="evidence" value="ECO:0007669"/>
    <property type="project" value="InterPro"/>
</dbReference>
<dbReference type="InterPro" id="IPR002637">
    <property type="entry name" value="RdgB/HAM1"/>
</dbReference>
<evidence type="ECO:0000313" key="4">
    <source>
        <dbReference type="Proteomes" id="UP000244369"/>
    </source>
</evidence>
<dbReference type="GO" id="GO:0047429">
    <property type="term" value="F:nucleoside triphosphate diphosphatase activity"/>
    <property type="evidence" value="ECO:0007669"/>
    <property type="project" value="InterPro"/>
</dbReference>
<dbReference type="Proteomes" id="UP000244369">
    <property type="component" value="Chromosome"/>
</dbReference>
<dbReference type="SUPFAM" id="SSF52972">
    <property type="entry name" value="ITPase-like"/>
    <property type="match status" value="1"/>
</dbReference>
<dbReference type="PANTHER" id="PTHR11067:SF9">
    <property type="entry name" value="INOSINE TRIPHOSPHATE PYROPHOSPHATASE"/>
    <property type="match status" value="1"/>
</dbReference>
<comment type="similarity">
    <text evidence="1">Belongs to the HAM1 NTPase family.</text>
</comment>
<dbReference type="EMBL" id="CP027805">
    <property type="protein sequence ID" value="AWD62733.1"/>
    <property type="molecule type" value="Genomic_DNA"/>
</dbReference>
<keyword evidence="2" id="KW-0378">Hydrolase</keyword>
<reference evidence="3 4" key="1">
    <citation type="submission" date="2018-03" db="EMBL/GenBank/DDBJ databases">
        <title>Complete Genome Sequence of the Chinese traditional Highland Barley wine Isolate Lactobacillus reuteri WHH1689.</title>
        <authorList>
            <person name="Chen S."/>
            <person name="Chen L."/>
            <person name="Chen L."/>
            <person name="Li Y."/>
        </authorList>
    </citation>
    <scope>NUCLEOTIDE SEQUENCE [LARGE SCALE GENOMIC DNA]</scope>
    <source>
        <strain evidence="3 4">WHH1689</strain>
    </source>
</reference>
<protein>
    <recommendedName>
        <fullName evidence="5">Non-canonical purine NTP pyrophosphatase</fullName>
    </recommendedName>
</protein>
<gene>
    <name evidence="3" type="ORF">LWHH1689_1430</name>
</gene>
<accession>A0A2S1ES38</accession>
<sequence>MKNNFIIATHNIHKIKEIETILNFYHQHGAGYRKKLPQQAFPPESTESYEENAKAKALFISQQLPATKIIADDSGLELLAFPGRYGVQTARELAQEVPNGDLNDYLINLVDGKSRQFIMKTTIALAINNQVVKIGHGQLKGTIAHAERGVNATGFDRIFIPAGESQTLAEMDQPTRISYLHRARAVKNLLDQLGEANESY</sequence>
<proteinExistence type="inferred from homology"/>
<evidence type="ECO:0000256" key="1">
    <source>
        <dbReference type="ARBA" id="ARBA00008023"/>
    </source>
</evidence>
<dbReference type="InterPro" id="IPR029001">
    <property type="entry name" value="ITPase-like_fam"/>
</dbReference>
<evidence type="ECO:0000256" key="2">
    <source>
        <dbReference type="ARBA" id="ARBA00022801"/>
    </source>
</evidence>
<name>A0A2S1ES38_LIMRT</name>
<dbReference type="Gene3D" id="3.90.950.10">
    <property type="match status" value="1"/>
</dbReference>
<dbReference type="PANTHER" id="PTHR11067">
    <property type="entry name" value="INOSINE TRIPHOSPHATE PYROPHOSPHATASE/HAM1 PROTEIN"/>
    <property type="match status" value="1"/>
</dbReference>
<evidence type="ECO:0008006" key="5">
    <source>
        <dbReference type="Google" id="ProtNLM"/>
    </source>
</evidence>